<sequence length="113" mass="13206">MAYWPRDRVQLFILHPTLQRTSGQEQPWPKGHAIAFNPITFNPITLAYWPRFANNPQPWPKGHAIAFNPITLAKRPRFANNLQPSTFNLPPLTFNLQPSTFLPSSFNRYFFLR</sequence>
<dbReference type="AlphaFoldDB" id="A0A9Q9SUL0"/>
<reference evidence="1" key="1">
    <citation type="journal article" date="2017" name="Proc. Natl. Acad. Sci. U.S.A.">
        <title>Comparative genomics uncovers the prolific and distinctive metabolic potential of the cyanobacterial genus Moorea.</title>
        <authorList>
            <person name="Leao T."/>
            <person name="Castelao G."/>
            <person name="Korobeynikov A."/>
            <person name="Monroe E.A."/>
            <person name="Podell S."/>
            <person name="Glukhov E."/>
            <person name="Allen E.E."/>
            <person name="Gerwick W.H."/>
            <person name="Gerwick L."/>
        </authorList>
    </citation>
    <scope>NUCLEOTIDE SEQUENCE</scope>
    <source>
        <strain evidence="1">JHB</strain>
    </source>
</reference>
<name>A0A9Q9SUL0_MOOP1</name>
<evidence type="ECO:0000313" key="1">
    <source>
        <dbReference type="EMBL" id="WAN69971.1"/>
    </source>
</evidence>
<dbReference type="Proteomes" id="UP000176944">
    <property type="component" value="Chromosome"/>
</dbReference>
<proteinExistence type="predicted"/>
<accession>A0A9Q9SUL0</accession>
<dbReference type="EMBL" id="CP017708">
    <property type="protein sequence ID" value="WAN69971.1"/>
    <property type="molecule type" value="Genomic_DNA"/>
</dbReference>
<organism evidence="1">
    <name type="scientific">Moorena producens (strain JHB)</name>
    <dbReference type="NCBI Taxonomy" id="1454205"/>
    <lineage>
        <taxon>Bacteria</taxon>
        <taxon>Bacillati</taxon>
        <taxon>Cyanobacteriota</taxon>
        <taxon>Cyanophyceae</taxon>
        <taxon>Coleofasciculales</taxon>
        <taxon>Coleofasciculaceae</taxon>
        <taxon>Moorena</taxon>
    </lineage>
</organism>
<protein>
    <submittedName>
        <fullName evidence="1">Uncharacterized protein</fullName>
    </submittedName>
</protein>
<reference evidence="1" key="2">
    <citation type="submission" date="2022-10" db="EMBL/GenBank/DDBJ databases">
        <authorList>
            <person name="Ngo T.-E."/>
        </authorList>
    </citation>
    <scope>NUCLEOTIDE SEQUENCE</scope>
    <source>
        <strain evidence="1">JHB</strain>
    </source>
</reference>
<gene>
    <name evidence="1" type="ORF">BJP36_38500</name>
</gene>